<evidence type="ECO:0000313" key="7">
    <source>
        <dbReference type="Proteomes" id="UP000326396"/>
    </source>
</evidence>
<name>A0A5N6PJH5_9ASTR</name>
<organism evidence="6 7">
    <name type="scientific">Mikania micrantha</name>
    <name type="common">bitter vine</name>
    <dbReference type="NCBI Taxonomy" id="192012"/>
    <lineage>
        <taxon>Eukaryota</taxon>
        <taxon>Viridiplantae</taxon>
        <taxon>Streptophyta</taxon>
        <taxon>Embryophyta</taxon>
        <taxon>Tracheophyta</taxon>
        <taxon>Spermatophyta</taxon>
        <taxon>Magnoliopsida</taxon>
        <taxon>eudicotyledons</taxon>
        <taxon>Gunneridae</taxon>
        <taxon>Pentapetalae</taxon>
        <taxon>asterids</taxon>
        <taxon>campanulids</taxon>
        <taxon>Asterales</taxon>
        <taxon>Asteraceae</taxon>
        <taxon>Asteroideae</taxon>
        <taxon>Heliantheae alliance</taxon>
        <taxon>Eupatorieae</taxon>
        <taxon>Mikania</taxon>
    </lineage>
</organism>
<evidence type="ECO:0000313" key="6">
    <source>
        <dbReference type="EMBL" id="KAD6454864.1"/>
    </source>
</evidence>
<dbReference type="InterPro" id="IPR050362">
    <property type="entry name" value="Cation-dep_OMT"/>
</dbReference>
<evidence type="ECO:0000256" key="1">
    <source>
        <dbReference type="ARBA" id="ARBA00022603"/>
    </source>
</evidence>
<protein>
    <submittedName>
        <fullName evidence="6">Uncharacterized protein</fullName>
    </submittedName>
</protein>
<reference evidence="6 7" key="1">
    <citation type="submission" date="2019-05" db="EMBL/GenBank/DDBJ databases">
        <title>Mikania micrantha, genome provides insights into the molecular mechanism of rapid growth.</title>
        <authorList>
            <person name="Liu B."/>
        </authorList>
    </citation>
    <scope>NUCLEOTIDE SEQUENCE [LARGE SCALE GENOMIC DNA]</scope>
    <source>
        <strain evidence="6">NLD-2019</strain>
        <tissue evidence="6">Leaf</tissue>
    </source>
</reference>
<dbReference type="GO" id="GO:0008171">
    <property type="term" value="F:O-methyltransferase activity"/>
    <property type="evidence" value="ECO:0007669"/>
    <property type="project" value="InterPro"/>
</dbReference>
<dbReference type="PANTHER" id="PTHR10509:SF82">
    <property type="entry name" value="CAFFEOYL-COA O-METHYLTRANSFERASE-LIKE"/>
    <property type="match status" value="1"/>
</dbReference>
<keyword evidence="4" id="KW-0438">Lignin biosynthesis</keyword>
<sequence length="202" mass="22567">MDLEHRGLLQSDELFFMGTSPDAGQMIEMLLKLTGAKKTLEIGVYTGYSLLLTALAIPEDGKIVAIDVNREFYEIGKPVIRKAQVEHKIDFIESEAIPALDKLLEDPNNEGSFDYVFVDADKINYLNYHEKVMKLVKVNGIIVYDNTLWYGSVVKSDDSVPETLKEGRISVLKFNKSLASDSRVKISMAPLGDGLTICMRVC</sequence>
<comment type="caution">
    <text evidence="6">The sequence shown here is derived from an EMBL/GenBank/DDBJ whole genome shotgun (WGS) entry which is preliminary data.</text>
</comment>
<gene>
    <name evidence="6" type="ORF">E3N88_09570</name>
</gene>
<dbReference type="InterPro" id="IPR002935">
    <property type="entry name" value="SAM_O-MeTrfase"/>
</dbReference>
<evidence type="ECO:0000256" key="4">
    <source>
        <dbReference type="ARBA" id="ARBA00022733"/>
    </source>
</evidence>
<keyword evidence="1" id="KW-0489">Methyltransferase</keyword>
<dbReference type="GO" id="GO:0032259">
    <property type="term" value="P:methylation"/>
    <property type="evidence" value="ECO:0007669"/>
    <property type="project" value="UniProtKB-KW"/>
</dbReference>
<evidence type="ECO:0000256" key="3">
    <source>
        <dbReference type="ARBA" id="ARBA00022691"/>
    </source>
</evidence>
<dbReference type="GO" id="GO:0008757">
    <property type="term" value="F:S-adenosylmethionine-dependent methyltransferase activity"/>
    <property type="evidence" value="ECO:0007669"/>
    <property type="project" value="TreeGrafter"/>
</dbReference>
<dbReference type="UniPathway" id="UPA00711"/>
<dbReference type="SUPFAM" id="SSF53335">
    <property type="entry name" value="S-adenosyl-L-methionine-dependent methyltransferases"/>
    <property type="match status" value="1"/>
</dbReference>
<evidence type="ECO:0000256" key="5">
    <source>
        <dbReference type="ARBA" id="ARBA00023453"/>
    </source>
</evidence>
<dbReference type="PROSITE" id="PS51682">
    <property type="entry name" value="SAM_OMT_I"/>
    <property type="match status" value="1"/>
</dbReference>
<dbReference type="AlphaFoldDB" id="A0A5N6PJH5"/>
<keyword evidence="7" id="KW-1185">Reference proteome</keyword>
<accession>A0A5N6PJH5</accession>
<dbReference type="GO" id="GO:0009809">
    <property type="term" value="P:lignin biosynthetic process"/>
    <property type="evidence" value="ECO:0007669"/>
    <property type="project" value="UniProtKB-KW"/>
</dbReference>
<dbReference type="PANTHER" id="PTHR10509">
    <property type="entry name" value="O-METHYLTRANSFERASE-RELATED"/>
    <property type="match status" value="1"/>
</dbReference>
<dbReference type="OrthoDB" id="10251242at2759"/>
<comment type="similarity">
    <text evidence="5">Belongs to the class I-like SAM-binding methyltransferase superfamily. Cation-dependent O-methyltransferase family.</text>
</comment>
<proteinExistence type="inferred from homology"/>
<dbReference type="Pfam" id="PF01596">
    <property type="entry name" value="Methyltransf_3"/>
    <property type="match status" value="1"/>
</dbReference>
<dbReference type="Gene3D" id="3.40.50.150">
    <property type="entry name" value="Vaccinia Virus protein VP39"/>
    <property type="match status" value="1"/>
</dbReference>
<keyword evidence="3" id="KW-0949">S-adenosyl-L-methionine</keyword>
<dbReference type="InterPro" id="IPR029063">
    <property type="entry name" value="SAM-dependent_MTases_sf"/>
</dbReference>
<dbReference type="Proteomes" id="UP000326396">
    <property type="component" value="Linkage Group LG12"/>
</dbReference>
<keyword evidence="2" id="KW-0808">Transferase</keyword>
<dbReference type="EMBL" id="SZYD01000004">
    <property type="protein sequence ID" value="KAD6454864.1"/>
    <property type="molecule type" value="Genomic_DNA"/>
</dbReference>
<evidence type="ECO:0000256" key="2">
    <source>
        <dbReference type="ARBA" id="ARBA00022679"/>
    </source>
</evidence>